<accession>A0AAX3ELS6</accession>
<name>A0AAX3ELS6_PAEUR</name>
<dbReference type="InterPro" id="IPR029050">
    <property type="entry name" value="Immunoprotect_excell_Ig-like"/>
</dbReference>
<gene>
    <name evidence="4" type="ORF">NL394_05970</name>
</gene>
<sequence>MTTPELPGDGAQHPSPHPYQPPYQQAGNAPAYTMPAPPVAPKKQLNVLGLIALITAVLGFIFACVPGALIIGWVLLPIAFILAIVSLFLKDKAKWMGIAALITSVVGTIVGFIVFTAVVATSFDNAFGSGDTTVVAPSNEAGATTGAQTNTNAGAGTRENPYPIGSVIESDEWRVVVNSVTLAATDAVVAANSFNDPPAAGSEYILVNYSVTYKGDDPNGQTPMFVSVDYVTADGTTVDGTKKMVVAPDSINNLSTLYKGGTATGNDAFEVPSATAGDGVLAIRAGMLSDKVFVAVK</sequence>
<reference evidence="4" key="1">
    <citation type="submission" date="2022-07" db="EMBL/GenBank/DDBJ databases">
        <authorList>
            <person name="Wu T."/>
        </authorList>
    </citation>
    <scope>NUCLEOTIDE SEQUENCE</scope>
    <source>
        <strain evidence="4">SD-1</strain>
    </source>
</reference>
<proteinExistence type="predicted"/>
<protein>
    <recommendedName>
        <fullName evidence="6">DUF4352 domain-containing protein</fullName>
    </recommendedName>
</protein>
<keyword evidence="3" id="KW-0472">Membrane</keyword>
<evidence type="ECO:0000313" key="4">
    <source>
        <dbReference type="EMBL" id="UYV98761.1"/>
    </source>
</evidence>
<feature type="transmembrane region" description="Helical" evidence="3">
    <location>
        <begin position="96"/>
        <end position="120"/>
    </location>
</feature>
<evidence type="ECO:0000256" key="2">
    <source>
        <dbReference type="SAM" id="MobiDB-lite"/>
    </source>
</evidence>
<evidence type="ECO:0000256" key="1">
    <source>
        <dbReference type="ARBA" id="ARBA00022729"/>
    </source>
</evidence>
<dbReference type="RefSeq" id="WP_241650939.1">
    <property type="nucleotide sequence ID" value="NZ_CP043010.1"/>
</dbReference>
<keyword evidence="5" id="KW-1185">Reference proteome</keyword>
<dbReference type="Proteomes" id="UP001163293">
    <property type="component" value="Chromosome"/>
</dbReference>
<evidence type="ECO:0008006" key="6">
    <source>
        <dbReference type="Google" id="ProtNLM"/>
    </source>
</evidence>
<evidence type="ECO:0000256" key="3">
    <source>
        <dbReference type="SAM" id="Phobius"/>
    </source>
</evidence>
<organism evidence="4 5">
    <name type="scientific">Paenarthrobacter ureafaciens</name>
    <dbReference type="NCBI Taxonomy" id="37931"/>
    <lineage>
        <taxon>Bacteria</taxon>
        <taxon>Bacillati</taxon>
        <taxon>Actinomycetota</taxon>
        <taxon>Actinomycetes</taxon>
        <taxon>Micrococcales</taxon>
        <taxon>Micrococcaceae</taxon>
        <taxon>Paenarthrobacter</taxon>
    </lineage>
</organism>
<dbReference type="EMBL" id="CP101185">
    <property type="protein sequence ID" value="UYV98761.1"/>
    <property type="molecule type" value="Genomic_DNA"/>
</dbReference>
<keyword evidence="3" id="KW-0812">Transmembrane</keyword>
<keyword evidence="1" id="KW-0732">Signal</keyword>
<feature type="transmembrane region" description="Helical" evidence="3">
    <location>
        <begin position="69"/>
        <end position="89"/>
    </location>
</feature>
<feature type="region of interest" description="Disordered" evidence="2">
    <location>
        <begin position="138"/>
        <end position="158"/>
    </location>
</feature>
<dbReference type="AlphaFoldDB" id="A0AAX3ELS6"/>
<feature type="compositionally biased region" description="Low complexity" evidence="2">
    <location>
        <begin position="141"/>
        <end position="157"/>
    </location>
</feature>
<keyword evidence="3" id="KW-1133">Transmembrane helix</keyword>
<feature type="transmembrane region" description="Helical" evidence="3">
    <location>
        <begin position="45"/>
        <end position="63"/>
    </location>
</feature>
<feature type="region of interest" description="Disordered" evidence="2">
    <location>
        <begin position="1"/>
        <end position="20"/>
    </location>
</feature>
<evidence type="ECO:0000313" key="5">
    <source>
        <dbReference type="Proteomes" id="UP001163293"/>
    </source>
</evidence>
<dbReference type="Gene3D" id="2.60.40.1240">
    <property type="match status" value="1"/>
</dbReference>